<dbReference type="EMBL" id="PPEI02000002">
    <property type="protein sequence ID" value="PWN66126.1"/>
    <property type="molecule type" value="Genomic_DNA"/>
</dbReference>
<comment type="caution">
    <text evidence="1">The sequence shown here is derived from an EMBL/GenBank/DDBJ whole genome shotgun (WGS) entry which is preliminary data.</text>
</comment>
<dbReference type="RefSeq" id="WP_109619534.1">
    <property type="nucleotide sequence ID" value="NZ_PPEI02000002.1"/>
</dbReference>
<evidence type="ECO:0000313" key="1">
    <source>
        <dbReference type="EMBL" id="PWN66126.1"/>
    </source>
</evidence>
<evidence type="ECO:0000313" key="2">
    <source>
        <dbReference type="Proteomes" id="UP000236182"/>
    </source>
</evidence>
<reference evidence="1" key="1">
    <citation type="submission" date="2018-04" db="EMBL/GenBank/DDBJ databases">
        <title>Draft Genome Sequences of Chryseobacterium lactis NCTC11390T isolated from milk, Chryseobacterium oncorhynchi 701B-08T from rainbow trout, and Chryseobacterium viscerum 687B-08T from diseased fish.</title>
        <authorList>
            <person name="Jeong J.-J."/>
            <person name="Lee Y.J."/>
            <person name="Pathiraja D."/>
            <person name="Park B."/>
            <person name="Choi I.-G."/>
            <person name="Kim K.D."/>
        </authorList>
    </citation>
    <scope>NUCLEOTIDE SEQUENCE [LARGE SCALE GENOMIC DNA]</scope>
    <source>
        <strain evidence="1">701B-08</strain>
    </source>
</reference>
<dbReference type="Proteomes" id="UP000236182">
    <property type="component" value="Unassembled WGS sequence"/>
</dbReference>
<name>A0A316X0F0_9FLAO</name>
<gene>
    <name evidence="1" type="ORF">C1638_007045</name>
</gene>
<keyword evidence="2" id="KW-1185">Reference proteome</keyword>
<dbReference type="InterPro" id="IPR046732">
    <property type="entry name" value="DUF6624"/>
</dbReference>
<organism evidence="1 2">
    <name type="scientific">Chryseobacterium oncorhynchi</name>
    <dbReference type="NCBI Taxonomy" id="741074"/>
    <lineage>
        <taxon>Bacteria</taxon>
        <taxon>Pseudomonadati</taxon>
        <taxon>Bacteroidota</taxon>
        <taxon>Flavobacteriia</taxon>
        <taxon>Flavobacteriales</taxon>
        <taxon>Weeksellaceae</taxon>
        <taxon>Chryseobacterium group</taxon>
        <taxon>Chryseobacterium</taxon>
    </lineage>
</organism>
<sequence>MNDTFDKEIIELSELDLSVREKLSEAGELSGGYHPEMEKVHKANAKRLREIMTEIGFPTISRVGEKASNAAWLIIQHSIGEPEFMKHCYIMMEENIDDINPKNRAYLYDRIQVFQGKPQKYGTQFIENEIPYPVENKENLNNKRLKVGLLPLSLEDIERIPDSENIPEIEIRDVEYTNWRKKIGWI</sequence>
<dbReference type="Pfam" id="PF20329">
    <property type="entry name" value="DUF6624"/>
    <property type="match status" value="1"/>
</dbReference>
<proteinExistence type="predicted"/>
<dbReference type="AlphaFoldDB" id="A0A316X0F0"/>
<dbReference type="OrthoDB" id="2989458at2"/>
<accession>A0A316X0F0</accession>
<protein>
    <submittedName>
        <fullName evidence="1">Uncharacterized protein</fullName>
    </submittedName>
</protein>